<dbReference type="PANTHER" id="PTHR43289:SF34">
    <property type="entry name" value="SERINE_THREONINE-PROTEIN KINASE YBDM-RELATED"/>
    <property type="match status" value="1"/>
</dbReference>
<dbReference type="InterPro" id="IPR017441">
    <property type="entry name" value="Protein_kinase_ATP_BS"/>
</dbReference>
<reference evidence="7 8" key="1">
    <citation type="submission" date="2017-08" db="EMBL/GenBank/DDBJ databases">
        <title>Infants hospitalized years apart are colonized by the same room-sourced microbial strains.</title>
        <authorList>
            <person name="Brooks B."/>
            <person name="Olm M.R."/>
            <person name="Firek B.A."/>
            <person name="Baker R."/>
            <person name="Thomas B.C."/>
            <person name="Morowitz M.J."/>
            <person name="Banfield J.F."/>
        </authorList>
    </citation>
    <scope>NUCLEOTIDE SEQUENCE [LARGE SCALE GENOMIC DNA]</scope>
    <source>
        <strain evidence="7">S2_003_000_R2_14</strain>
    </source>
</reference>
<dbReference type="EMBL" id="QFQP01000038">
    <property type="protein sequence ID" value="PZR06364.1"/>
    <property type="molecule type" value="Genomic_DNA"/>
</dbReference>
<feature type="domain" description="Protein kinase" evidence="6">
    <location>
        <begin position="7"/>
        <end position="262"/>
    </location>
</feature>
<dbReference type="SUPFAM" id="SSF56112">
    <property type="entry name" value="Protein kinase-like (PK-like)"/>
    <property type="match status" value="1"/>
</dbReference>
<accession>A0A2W5USV3</accession>
<dbReference type="CDD" id="cd14014">
    <property type="entry name" value="STKc_PknB_like"/>
    <property type="match status" value="1"/>
</dbReference>
<dbReference type="GO" id="GO:0005524">
    <property type="term" value="F:ATP binding"/>
    <property type="evidence" value="ECO:0007669"/>
    <property type="project" value="UniProtKB-UniRule"/>
</dbReference>
<proteinExistence type="predicted"/>
<dbReference type="PANTHER" id="PTHR43289">
    <property type="entry name" value="MITOGEN-ACTIVATED PROTEIN KINASE KINASE KINASE 20-RELATED"/>
    <property type="match status" value="1"/>
</dbReference>
<feature type="binding site" evidence="5">
    <location>
        <position position="39"/>
    </location>
    <ligand>
        <name>ATP</name>
        <dbReference type="ChEBI" id="CHEBI:30616"/>
    </ligand>
</feature>
<evidence type="ECO:0000256" key="3">
    <source>
        <dbReference type="ARBA" id="ARBA00022777"/>
    </source>
</evidence>
<protein>
    <recommendedName>
        <fullName evidence="6">Protein kinase domain-containing protein</fullName>
    </recommendedName>
</protein>
<evidence type="ECO:0000313" key="7">
    <source>
        <dbReference type="EMBL" id="PZR06364.1"/>
    </source>
</evidence>
<keyword evidence="3" id="KW-0418">Kinase</keyword>
<keyword evidence="4 5" id="KW-0067">ATP-binding</keyword>
<dbReference type="Gene3D" id="3.30.200.20">
    <property type="entry name" value="Phosphorylase Kinase, domain 1"/>
    <property type="match status" value="1"/>
</dbReference>
<organism evidence="7 8">
    <name type="scientific">Archangium gephyra</name>
    <dbReference type="NCBI Taxonomy" id="48"/>
    <lineage>
        <taxon>Bacteria</taxon>
        <taxon>Pseudomonadati</taxon>
        <taxon>Myxococcota</taxon>
        <taxon>Myxococcia</taxon>
        <taxon>Myxococcales</taxon>
        <taxon>Cystobacterineae</taxon>
        <taxon>Archangiaceae</taxon>
        <taxon>Archangium</taxon>
    </lineage>
</organism>
<evidence type="ECO:0000313" key="8">
    <source>
        <dbReference type="Proteomes" id="UP000249061"/>
    </source>
</evidence>
<evidence type="ECO:0000256" key="1">
    <source>
        <dbReference type="ARBA" id="ARBA00022679"/>
    </source>
</evidence>
<evidence type="ECO:0000256" key="5">
    <source>
        <dbReference type="PROSITE-ProRule" id="PRU10141"/>
    </source>
</evidence>
<dbReference type="GO" id="GO:0004674">
    <property type="term" value="F:protein serine/threonine kinase activity"/>
    <property type="evidence" value="ECO:0007669"/>
    <property type="project" value="TreeGrafter"/>
</dbReference>
<dbReference type="InterPro" id="IPR000719">
    <property type="entry name" value="Prot_kinase_dom"/>
</dbReference>
<dbReference type="InterPro" id="IPR008266">
    <property type="entry name" value="Tyr_kinase_AS"/>
</dbReference>
<comment type="caution">
    <text evidence="7">The sequence shown here is derived from an EMBL/GenBank/DDBJ whole genome shotgun (WGS) entry which is preliminary data.</text>
</comment>
<name>A0A2W5USV3_9BACT</name>
<dbReference type="Proteomes" id="UP000249061">
    <property type="component" value="Unassembled WGS sequence"/>
</dbReference>
<dbReference type="PROSITE" id="PS50011">
    <property type="entry name" value="PROTEIN_KINASE_DOM"/>
    <property type="match status" value="1"/>
</dbReference>
<evidence type="ECO:0000259" key="6">
    <source>
        <dbReference type="PROSITE" id="PS50011"/>
    </source>
</evidence>
<keyword evidence="2 5" id="KW-0547">Nucleotide-binding</keyword>
<keyword evidence="1" id="KW-0808">Transferase</keyword>
<gene>
    <name evidence="7" type="ORF">DI536_30285</name>
</gene>
<dbReference type="AlphaFoldDB" id="A0A2W5USV3"/>
<dbReference type="Gene3D" id="1.10.510.10">
    <property type="entry name" value="Transferase(Phosphotransferase) domain 1"/>
    <property type="match status" value="1"/>
</dbReference>
<dbReference type="PROSITE" id="PS00107">
    <property type="entry name" value="PROTEIN_KINASE_ATP"/>
    <property type="match status" value="1"/>
</dbReference>
<dbReference type="PROSITE" id="PS00109">
    <property type="entry name" value="PROTEIN_KINASE_TYR"/>
    <property type="match status" value="1"/>
</dbReference>
<dbReference type="Pfam" id="PF00069">
    <property type="entry name" value="Pkinase"/>
    <property type="match status" value="1"/>
</dbReference>
<evidence type="ECO:0000256" key="4">
    <source>
        <dbReference type="ARBA" id="ARBA00022840"/>
    </source>
</evidence>
<dbReference type="InterPro" id="IPR011009">
    <property type="entry name" value="Kinase-like_dom_sf"/>
</dbReference>
<sequence length="276" mass="30137">MKTFGPFEVHERVGQGGMAEVFRATAFGASDFQKTIALKLLREEYVGEPAWERMFAEEARLQASLSHRCLVQAHDSGVFAGRPWVRLEWVDGRDASTLLPLPEALAYFVASELCLALNAVHAAKDEQGRALGLIHRDVSAANVLISRAGEVKLGDFGIAKATLLKDQTRGGVRKGSWAYMSPEQVSGRPLTAASDVFSLATLTVELISGARPFDGETALETMDRIREVQLPQVPEVLRACFAKDPAQRPTPLQLRQTLKPLAGDERELAERVTSAA</sequence>
<evidence type="ECO:0000256" key="2">
    <source>
        <dbReference type="ARBA" id="ARBA00022741"/>
    </source>
</evidence>